<sequence length="256" mass="27212">MADSSLDLNNPVTRQNWLLEQIQQGKTLIAKEAAEELGVSLDTIRRDLIALEQQGALKRVKGGAIAGSVPARPFIDRVKDADTWLAGCQSSLQSLIESVDTLFLDGGTSILKMANAIPVNSPITVITPSPVVATVLLERNIETILLGGRIHPSGAIATGAMTVRAIENISADMAVLGVCGLDSEFGLTADDMAEAEVKFAMANQSRRVVVLASQQKLNKRSPYKVVAADRLDVVVTDATPEQVIGFAALDIEVINV</sequence>
<dbReference type="AlphaFoldDB" id="A0A2T3N824"/>
<evidence type="ECO:0000256" key="2">
    <source>
        <dbReference type="ARBA" id="ARBA00023015"/>
    </source>
</evidence>
<dbReference type="InterPro" id="IPR036388">
    <property type="entry name" value="WH-like_DNA-bd_sf"/>
</dbReference>
<feature type="domain" description="HTH deoR-type" evidence="5">
    <location>
        <begin position="11"/>
        <end position="66"/>
    </location>
</feature>
<dbReference type="OrthoDB" id="9814815at2"/>
<dbReference type="RefSeq" id="WP_107300239.1">
    <property type="nucleotide sequence ID" value="NZ_PYMB01000016.1"/>
</dbReference>
<keyword evidence="3" id="KW-0238">DNA-binding</keyword>
<dbReference type="Proteomes" id="UP000241346">
    <property type="component" value="Unassembled WGS sequence"/>
</dbReference>
<dbReference type="SUPFAM" id="SSF100950">
    <property type="entry name" value="NagB/RpiA/CoA transferase-like"/>
    <property type="match status" value="1"/>
</dbReference>
<comment type="caution">
    <text evidence="6">The sequence shown here is derived from an EMBL/GenBank/DDBJ whole genome shotgun (WGS) entry which is preliminary data.</text>
</comment>
<evidence type="ECO:0000256" key="3">
    <source>
        <dbReference type="ARBA" id="ARBA00023125"/>
    </source>
</evidence>
<dbReference type="SMART" id="SM01134">
    <property type="entry name" value="DeoRC"/>
    <property type="match status" value="1"/>
</dbReference>
<dbReference type="InterPro" id="IPR018356">
    <property type="entry name" value="Tscrpt_reg_HTH_DeoR_CS"/>
</dbReference>
<keyword evidence="4" id="KW-0804">Transcription</keyword>
<organism evidence="6 7">
    <name type="scientific">Photobacterium rosenbergii</name>
    <dbReference type="NCBI Taxonomy" id="294936"/>
    <lineage>
        <taxon>Bacteria</taxon>
        <taxon>Pseudomonadati</taxon>
        <taxon>Pseudomonadota</taxon>
        <taxon>Gammaproteobacteria</taxon>
        <taxon>Vibrionales</taxon>
        <taxon>Vibrionaceae</taxon>
        <taxon>Photobacterium</taxon>
    </lineage>
</organism>
<dbReference type="InterPro" id="IPR001034">
    <property type="entry name" value="DeoR_HTH"/>
</dbReference>
<accession>A0A2T3N824</accession>
<dbReference type="InterPro" id="IPR037171">
    <property type="entry name" value="NagB/RpiA_transferase-like"/>
</dbReference>
<evidence type="ECO:0000256" key="1">
    <source>
        <dbReference type="ARBA" id="ARBA00022491"/>
    </source>
</evidence>
<dbReference type="PANTHER" id="PTHR30363">
    <property type="entry name" value="HTH-TYPE TRANSCRIPTIONAL REGULATOR SRLR-RELATED"/>
    <property type="match status" value="1"/>
</dbReference>
<dbReference type="SMART" id="SM00420">
    <property type="entry name" value="HTH_DEOR"/>
    <property type="match status" value="1"/>
</dbReference>
<dbReference type="GO" id="GO:0003700">
    <property type="term" value="F:DNA-binding transcription factor activity"/>
    <property type="evidence" value="ECO:0007669"/>
    <property type="project" value="InterPro"/>
</dbReference>
<keyword evidence="1" id="KW-0678">Repressor</keyword>
<proteinExistence type="predicted"/>
<evidence type="ECO:0000313" key="6">
    <source>
        <dbReference type="EMBL" id="PSW09247.1"/>
    </source>
</evidence>
<dbReference type="PANTHER" id="PTHR30363:SF4">
    <property type="entry name" value="GLYCEROL-3-PHOSPHATE REGULON REPRESSOR"/>
    <property type="match status" value="1"/>
</dbReference>
<name>A0A2T3N824_9GAMM</name>
<reference evidence="6 7" key="1">
    <citation type="submission" date="2018-03" db="EMBL/GenBank/DDBJ databases">
        <title>Whole genome sequencing of Histamine producing bacteria.</title>
        <authorList>
            <person name="Butler K."/>
        </authorList>
    </citation>
    <scope>NUCLEOTIDE SEQUENCE [LARGE SCALE GENOMIC DNA]</scope>
    <source>
        <strain evidence="6 7">DSM 19138</strain>
    </source>
</reference>
<dbReference type="SUPFAM" id="SSF46785">
    <property type="entry name" value="Winged helix' DNA-binding domain"/>
    <property type="match status" value="1"/>
</dbReference>
<dbReference type="InterPro" id="IPR036390">
    <property type="entry name" value="WH_DNA-bd_sf"/>
</dbReference>
<dbReference type="PROSITE" id="PS00894">
    <property type="entry name" value="HTH_DEOR_1"/>
    <property type="match status" value="1"/>
</dbReference>
<dbReference type="Gene3D" id="1.10.10.10">
    <property type="entry name" value="Winged helix-like DNA-binding domain superfamily/Winged helix DNA-binding domain"/>
    <property type="match status" value="1"/>
</dbReference>
<protein>
    <recommendedName>
        <fullName evidence="5">HTH deoR-type domain-containing protein</fullName>
    </recommendedName>
</protein>
<evidence type="ECO:0000256" key="4">
    <source>
        <dbReference type="ARBA" id="ARBA00023163"/>
    </source>
</evidence>
<evidence type="ECO:0000313" key="7">
    <source>
        <dbReference type="Proteomes" id="UP000241346"/>
    </source>
</evidence>
<dbReference type="Pfam" id="PF08220">
    <property type="entry name" value="HTH_DeoR"/>
    <property type="match status" value="1"/>
</dbReference>
<dbReference type="PROSITE" id="PS51000">
    <property type="entry name" value="HTH_DEOR_2"/>
    <property type="match status" value="1"/>
</dbReference>
<dbReference type="InterPro" id="IPR050313">
    <property type="entry name" value="Carb_Metab_HTH_regulators"/>
</dbReference>
<dbReference type="PRINTS" id="PR00037">
    <property type="entry name" value="HTHLACR"/>
</dbReference>
<dbReference type="Pfam" id="PF00455">
    <property type="entry name" value="DeoRC"/>
    <property type="match status" value="1"/>
</dbReference>
<dbReference type="InterPro" id="IPR014036">
    <property type="entry name" value="DeoR-like_C"/>
</dbReference>
<keyword evidence="2" id="KW-0805">Transcription regulation</keyword>
<evidence type="ECO:0000259" key="5">
    <source>
        <dbReference type="PROSITE" id="PS51000"/>
    </source>
</evidence>
<dbReference type="GO" id="GO:0003677">
    <property type="term" value="F:DNA binding"/>
    <property type="evidence" value="ECO:0007669"/>
    <property type="project" value="UniProtKB-KW"/>
</dbReference>
<gene>
    <name evidence="6" type="ORF">C9J01_21745</name>
</gene>
<dbReference type="EMBL" id="PYMB01000016">
    <property type="protein sequence ID" value="PSW09247.1"/>
    <property type="molecule type" value="Genomic_DNA"/>
</dbReference>